<comment type="caution">
    <text evidence="20">The sequence shown here is derived from an EMBL/GenBank/DDBJ whole genome shotgun (WGS) entry which is preliminary data.</text>
</comment>
<dbReference type="Gene3D" id="1.10.287.3610">
    <property type="match status" value="1"/>
</dbReference>
<keyword evidence="9 17" id="KW-0067">ATP-binding</keyword>
<keyword evidence="11" id="KW-0443">Lipid metabolism</keyword>
<keyword evidence="4" id="KW-0444">Lipid biosynthesis</keyword>
<dbReference type="Proteomes" id="UP000469430">
    <property type="component" value="Unassembled WGS sequence"/>
</dbReference>
<evidence type="ECO:0000256" key="4">
    <source>
        <dbReference type="ARBA" id="ARBA00022516"/>
    </source>
</evidence>
<keyword evidence="5" id="KW-0808">Transferase</keyword>
<evidence type="ECO:0000256" key="13">
    <source>
        <dbReference type="ARBA" id="ARBA00023209"/>
    </source>
</evidence>
<comment type="subcellular location">
    <subcellularLocation>
        <location evidence="1">Cell membrane</location>
        <topology evidence="1">Multi-pass membrane protein</topology>
    </subcellularLocation>
</comment>
<dbReference type="GO" id="GO:0016301">
    <property type="term" value="F:kinase activity"/>
    <property type="evidence" value="ECO:0007669"/>
    <property type="project" value="UniProtKB-KW"/>
</dbReference>
<dbReference type="InterPro" id="IPR036945">
    <property type="entry name" value="DAGK_sf"/>
</dbReference>
<feature type="transmembrane region" description="Helical" evidence="19">
    <location>
        <begin position="98"/>
        <end position="119"/>
    </location>
</feature>
<dbReference type="PANTHER" id="PTHR34299">
    <property type="entry name" value="DIACYLGLYCEROL KINASE"/>
    <property type="match status" value="1"/>
</dbReference>
<feature type="binding site" evidence="18">
    <location>
        <position position="78"/>
    </location>
    <ligand>
        <name>a divalent metal cation</name>
        <dbReference type="ChEBI" id="CHEBI:60240"/>
    </ligand>
</feature>
<feature type="transmembrane region" description="Helical" evidence="19">
    <location>
        <begin position="35"/>
        <end position="52"/>
    </location>
</feature>
<dbReference type="GO" id="GO:0005524">
    <property type="term" value="F:ATP binding"/>
    <property type="evidence" value="ECO:0007669"/>
    <property type="project" value="UniProtKB-KW"/>
</dbReference>
<dbReference type="GO" id="GO:0008654">
    <property type="term" value="P:phospholipid biosynthetic process"/>
    <property type="evidence" value="ECO:0007669"/>
    <property type="project" value="UniProtKB-KW"/>
</dbReference>
<evidence type="ECO:0000256" key="9">
    <source>
        <dbReference type="ARBA" id="ARBA00022840"/>
    </source>
</evidence>
<evidence type="ECO:0000256" key="6">
    <source>
        <dbReference type="ARBA" id="ARBA00022692"/>
    </source>
</evidence>
<evidence type="ECO:0000256" key="15">
    <source>
        <dbReference type="PIRSR" id="PIRSR600829-1"/>
    </source>
</evidence>
<keyword evidence="14" id="KW-1208">Phospholipid metabolism</keyword>
<dbReference type="GO" id="GO:0046872">
    <property type="term" value="F:metal ion binding"/>
    <property type="evidence" value="ECO:0007669"/>
    <property type="project" value="UniProtKB-KW"/>
</dbReference>
<sequence>MGAGRVQSWRDFLGSFAHAAAGIGFALRSERNMRVHLLVAGLVLIAGLWLQIDLTGFRWLVLAMALVMIAELLNTGIEQACNAITREKRPEIRAAKDVAAGAVLIASIAAALIGGSVLGPPLWQNLAPMLFETWAPL</sequence>
<evidence type="ECO:0000313" key="21">
    <source>
        <dbReference type="Proteomes" id="UP000469430"/>
    </source>
</evidence>
<evidence type="ECO:0000256" key="10">
    <source>
        <dbReference type="ARBA" id="ARBA00022989"/>
    </source>
</evidence>
<evidence type="ECO:0000256" key="3">
    <source>
        <dbReference type="ARBA" id="ARBA00022475"/>
    </source>
</evidence>
<dbReference type="OrthoDB" id="9796011at2"/>
<dbReference type="CDD" id="cd14265">
    <property type="entry name" value="UDPK_IM_like"/>
    <property type="match status" value="1"/>
</dbReference>
<keyword evidence="18" id="KW-0479">Metal-binding</keyword>
<dbReference type="GO" id="GO:0005886">
    <property type="term" value="C:plasma membrane"/>
    <property type="evidence" value="ECO:0007669"/>
    <property type="project" value="UniProtKB-SubCell"/>
</dbReference>
<comment type="similarity">
    <text evidence="2">Belongs to the bacterial diacylglycerol kinase family.</text>
</comment>
<evidence type="ECO:0000256" key="19">
    <source>
        <dbReference type="SAM" id="Phobius"/>
    </source>
</evidence>
<evidence type="ECO:0000256" key="14">
    <source>
        <dbReference type="ARBA" id="ARBA00023264"/>
    </source>
</evidence>
<dbReference type="InterPro" id="IPR033717">
    <property type="entry name" value="UDPK"/>
</dbReference>
<feature type="binding site" evidence="16">
    <location>
        <position position="71"/>
    </location>
    <ligand>
        <name>substrate</name>
    </ligand>
</feature>
<evidence type="ECO:0000256" key="12">
    <source>
        <dbReference type="ARBA" id="ARBA00023136"/>
    </source>
</evidence>
<evidence type="ECO:0000256" key="17">
    <source>
        <dbReference type="PIRSR" id="PIRSR600829-3"/>
    </source>
</evidence>
<dbReference type="EMBL" id="WTYJ01000002">
    <property type="protein sequence ID" value="MXO99446.1"/>
    <property type="molecule type" value="Genomic_DNA"/>
</dbReference>
<evidence type="ECO:0000256" key="7">
    <source>
        <dbReference type="ARBA" id="ARBA00022741"/>
    </source>
</evidence>
<dbReference type="Pfam" id="PF01219">
    <property type="entry name" value="DAGK_prokar"/>
    <property type="match status" value="1"/>
</dbReference>
<dbReference type="PANTHER" id="PTHR34299:SF1">
    <property type="entry name" value="DIACYLGLYCEROL KINASE"/>
    <property type="match status" value="1"/>
</dbReference>
<evidence type="ECO:0000256" key="11">
    <source>
        <dbReference type="ARBA" id="ARBA00023098"/>
    </source>
</evidence>
<feature type="binding site" evidence="18">
    <location>
        <position position="30"/>
    </location>
    <ligand>
        <name>a divalent metal cation</name>
        <dbReference type="ChEBI" id="CHEBI:60240"/>
    </ligand>
</feature>
<keyword evidence="10 19" id="KW-1133">Transmembrane helix</keyword>
<feature type="active site" description="Proton acceptor" evidence="15">
    <location>
        <position position="71"/>
    </location>
</feature>
<feature type="binding site" evidence="17">
    <location>
        <begin position="96"/>
        <end position="97"/>
    </location>
    <ligand>
        <name>ATP</name>
        <dbReference type="ChEBI" id="CHEBI:30616"/>
    </ligand>
</feature>
<evidence type="ECO:0000256" key="18">
    <source>
        <dbReference type="PIRSR" id="PIRSR600829-4"/>
    </source>
</evidence>
<keyword evidence="7 17" id="KW-0547">Nucleotide-binding</keyword>
<feature type="binding site" evidence="17">
    <location>
        <position position="30"/>
    </location>
    <ligand>
        <name>ATP</name>
        <dbReference type="ChEBI" id="CHEBI:30616"/>
    </ligand>
</feature>
<keyword evidence="21" id="KW-1185">Reference proteome</keyword>
<evidence type="ECO:0000256" key="1">
    <source>
        <dbReference type="ARBA" id="ARBA00004651"/>
    </source>
</evidence>
<accession>A0A6I4TTV8</accession>
<keyword evidence="6 19" id="KW-0812">Transmembrane</keyword>
<dbReference type="InterPro" id="IPR000829">
    <property type="entry name" value="DAGK"/>
</dbReference>
<name>A0A6I4TTV8_9SPHN</name>
<keyword evidence="8 20" id="KW-0418">Kinase</keyword>
<comment type="cofactor">
    <cofactor evidence="18">
        <name>Mg(2+)</name>
        <dbReference type="ChEBI" id="CHEBI:18420"/>
    </cofactor>
    <text evidence="18">Mn(2+), Zn(2+), Cd(2+) and Co(2+) support activity to lesser extents.</text>
</comment>
<dbReference type="AlphaFoldDB" id="A0A6I4TTV8"/>
<gene>
    <name evidence="20" type="ORF">GRI97_10640</name>
</gene>
<feature type="transmembrane region" description="Helical" evidence="19">
    <location>
        <begin position="58"/>
        <end position="77"/>
    </location>
</feature>
<keyword evidence="18" id="KW-0460">Magnesium</keyword>
<proteinExistence type="inferred from homology"/>
<organism evidence="20 21">
    <name type="scientific">Croceibacterium xixiisoli</name>
    <dbReference type="NCBI Taxonomy" id="1476466"/>
    <lineage>
        <taxon>Bacteria</taxon>
        <taxon>Pseudomonadati</taxon>
        <taxon>Pseudomonadota</taxon>
        <taxon>Alphaproteobacteria</taxon>
        <taxon>Sphingomonadales</taxon>
        <taxon>Erythrobacteraceae</taxon>
        <taxon>Croceibacterium</taxon>
    </lineage>
</organism>
<evidence type="ECO:0000256" key="8">
    <source>
        <dbReference type="ARBA" id="ARBA00022777"/>
    </source>
</evidence>
<feature type="binding site" evidence="17">
    <location>
        <position position="78"/>
    </location>
    <ligand>
        <name>ATP</name>
        <dbReference type="ChEBI" id="CHEBI:30616"/>
    </ligand>
</feature>
<protein>
    <submittedName>
        <fullName evidence="20">Diacylglycerol kinase</fullName>
    </submittedName>
</protein>
<reference evidence="20 21" key="1">
    <citation type="submission" date="2019-12" db="EMBL/GenBank/DDBJ databases">
        <title>Genomic-based taxomic classification of the family Erythrobacteraceae.</title>
        <authorList>
            <person name="Xu L."/>
        </authorList>
    </citation>
    <scope>NUCLEOTIDE SEQUENCE [LARGE SCALE GENOMIC DNA]</scope>
    <source>
        <strain evidence="20 21">S36</strain>
    </source>
</reference>
<evidence type="ECO:0000256" key="2">
    <source>
        <dbReference type="ARBA" id="ARBA00005967"/>
    </source>
</evidence>
<keyword evidence="12 19" id="KW-0472">Membrane</keyword>
<evidence type="ECO:0000313" key="20">
    <source>
        <dbReference type="EMBL" id="MXO99446.1"/>
    </source>
</evidence>
<keyword evidence="13" id="KW-0594">Phospholipid biosynthesis</keyword>
<evidence type="ECO:0000256" key="5">
    <source>
        <dbReference type="ARBA" id="ARBA00022679"/>
    </source>
</evidence>
<keyword evidence="3" id="KW-1003">Cell membrane</keyword>
<evidence type="ECO:0000256" key="16">
    <source>
        <dbReference type="PIRSR" id="PIRSR600829-2"/>
    </source>
</evidence>